<feature type="binding site" evidence="10">
    <location>
        <position position="171"/>
    </location>
    <ligand>
        <name>[4Fe-4S] cluster</name>
        <dbReference type="ChEBI" id="CHEBI:49883"/>
        <label>3</label>
    </ligand>
</feature>
<dbReference type="PROSITE" id="PS51656">
    <property type="entry name" value="4FE4S"/>
    <property type="match status" value="1"/>
</dbReference>
<dbReference type="GO" id="GO:0005886">
    <property type="term" value="C:plasma membrane"/>
    <property type="evidence" value="ECO:0007669"/>
    <property type="project" value="UniProtKB-SubCell"/>
</dbReference>
<feature type="binding site" evidence="10">
    <location>
        <position position="181"/>
    </location>
    <ligand>
        <name>[4Fe-4S] cluster</name>
        <dbReference type="ChEBI" id="CHEBI:49883"/>
        <label>2</label>
    </ligand>
</feature>
<dbReference type="CDD" id="cd10549">
    <property type="entry name" value="MtMvhB_like"/>
    <property type="match status" value="1"/>
</dbReference>
<dbReference type="GO" id="GO:0022900">
    <property type="term" value="P:electron transport chain"/>
    <property type="evidence" value="ECO:0007669"/>
    <property type="project" value="UniProtKB-UniRule"/>
</dbReference>
<evidence type="ECO:0000259" key="14">
    <source>
        <dbReference type="PROSITE" id="PS51656"/>
    </source>
</evidence>
<gene>
    <name evidence="10" type="primary">rnfB</name>
    <name evidence="16" type="ORF">HMPREF1143_0673</name>
    <name evidence="15" type="ORF">HMPREF9629_01252</name>
</gene>
<dbReference type="EMBL" id="ALNK01000016">
    <property type="protein sequence ID" value="EJU22978.1"/>
    <property type="molecule type" value="Genomic_DNA"/>
</dbReference>
<comment type="function">
    <text evidence="10">Part of a membrane-bound complex that couples electron transfer with translocation of ions across the membrane.</text>
</comment>
<feature type="compositionally biased region" description="Basic and acidic residues" evidence="11">
    <location>
        <begin position="292"/>
        <end position="307"/>
    </location>
</feature>
<feature type="region of interest" description="Disordered" evidence="11">
    <location>
        <begin position="266"/>
        <end position="307"/>
    </location>
</feature>
<comment type="subcellular location">
    <subcellularLocation>
        <location evidence="10">Cell membrane</location>
    </subcellularLocation>
</comment>
<comment type="subunit">
    <text evidence="10">The complex is composed of six subunits: RnfA, RnfB, RnfC, RnfD, RnfE and RnfG.</text>
</comment>
<dbReference type="Pfam" id="PF00037">
    <property type="entry name" value="Fer4"/>
    <property type="match status" value="1"/>
</dbReference>
<protein>
    <recommendedName>
        <fullName evidence="10">Ion-translocating oxidoreductase complex subunit B</fullName>
        <ecNumber evidence="10">7.-.-.-</ecNumber>
    </recommendedName>
    <alternativeName>
        <fullName evidence="10">Rnf electron transport complex subunit B</fullName>
    </alternativeName>
</protein>
<dbReference type="HAMAP" id="MF_00463">
    <property type="entry name" value="RsxB_RnfB"/>
    <property type="match status" value="1"/>
</dbReference>
<comment type="caution">
    <text evidence="10">Lacks conserved residue(s) required for the propagation of feature annotation.</text>
</comment>
<feature type="binding site" evidence="10">
    <location>
        <position position="151"/>
    </location>
    <ligand>
        <name>[4Fe-4S] cluster</name>
        <dbReference type="ChEBI" id="CHEBI:49883"/>
        <label>3</label>
    </ligand>
</feature>
<feature type="binding site" evidence="10">
    <location>
        <position position="57"/>
    </location>
    <ligand>
        <name>[4Fe-4S] cluster</name>
        <dbReference type="ChEBI" id="CHEBI:49883"/>
        <label>1</label>
    </ligand>
</feature>
<dbReference type="InterPro" id="IPR007202">
    <property type="entry name" value="4Fe-4S_dom"/>
</dbReference>
<keyword evidence="2 10" id="KW-0004">4Fe-4S</keyword>
<comment type="caution">
    <text evidence="15">The sequence shown here is derived from an EMBL/GenBank/DDBJ whole genome shotgun (WGS) entry which is preliminary data.</text>
</comment>
<reference evidence="15 18" key="1">
    <citation type="submission" date="2011-08" db="EMBL/GenBank/DDBJ databases">
        <title>The Genome Sequence of Eubacteriaceae bacterium ACC19a.</title>
        <authorList>
            <consortium name="The Broad Institute Genome Sequencing Platform"/>
            <person name="Earl A."/>
            <person name="Ward D."/>
            <person name="Feldgarden M."/>
            <person name="Gevers D."/>
            <person name="Sizova M."/>
            <person name="Hazen A."/>
            <person name="Epstein S."/>
            <person name="Young S.K."/>
            <person name="Zeng Q."/>
            <person name="Gargeya S."/>
            <person name="Fitzgerald M."/>
            <person name="Haas B."/>
            <person name="Abouelleil A."/>
            <person name="Alvarado L."/>
            <person name="Arachchi H.M."/>
            <person name="Berlin A."/>
            <person name="Brown A."/>
            <person name="Chapman S.B."/>
            <person name="Chen Z."/>
            <person name="Dunbar C."/>
            <person name="Freedman E."/>
            <person name="Gearin G."/>
            <person name="Gellesch M."/>
            <person name="Goldberg J."/>
            <person name="Griggs A."/>
            <person name="Gujja S."/>
            <person name="Heiman D."/>
            <person name="Howarth C."/>
            <person name="Larson L."/>
            <person name="Lui A."/>
            <person name="MacDonald P.J.P."/>
            <person name="Montmayeur A."/>
            <person name="Murphy C."/>
            <person name="Neiman D."/>
            <person name="Pearson M."/>
            <person name="Priest M."/>
            <person name="Roberts A."/>
            <person name="Saif S."/>
            <person name="Shea T."/>
            <person name="Shenoy N."/>
            <person name="Sisk P."/>
            <person name="Stolte C."/>
            <person name="Sykes S."/>
            <person name="Wortman J."/>
            <person name="Nusbaum C."/>
            <person name="Birren B."/>
        </authorList>
    </citation>
    <scope>NUCLEOTIDE SEQUENCE [LARGE SCALE GENOMIC DNA]</scope>
    <source>
        <strain evidence="15 18">ACC19a</strain>
    </source>
</reference>
<dbReference type="NCBIfam" id="NF005503">
    <property type="entry name" value="PRK07118.1-2"/>
    <property type="match status" value="1"/>
</dbReference>
<evidence type="ECO:0000256" key="2">
    <source>
        <dbReference type="ARBA" id="ARBA00022485"/>
    </source>
</evidence>
<evidence type="ECO:0000256" key="6">
    <source>
        <dbReference type="ARBA" id="ARBA00022982"/>
    </source>
</evidence>
<feature type="compositionally biased region" description="Basic and acidic residues" evidence="11">
    <location>
        <begin position="266"/>
        <end position="285"/>
    </location>
</feature>
<keyword evidence="17" id="KW-1185">Reference proteome</keyword>
<evidence type="ECO:0000313" key="18">
    <source>
        <dbReference type="Proteomes" id="UP000006437"/>
    </source>
</evidence>
<dbReference type="HOGENOM" id="CLU_053470_0_0_9"/>
<evidence type="ECO:0000313" key="17">
    <source>
        <dbReference type="Proteomes" id="UP000005244"/>
    </source>
</evidence>
<name>G9WYK1_9FIRM</name>
<evidence type="ECO:0000256" key="3">
    <source>
        <dbReference type="ARBA" id="ARBA00022723"/>
    </source>
</evidence>
<dbReference type="EC" id="7.-.-.-" evidence="10"/>
<feature type="domain" description="4Fe-4S" evidence="14">
    <location>
        <begin position="32"/>
        <end position="91"/>
    </location>
</feature>
<dbReference type="InterPro" id="IPR050395">
    <property type="entry name" value="4Fe4S_Ferredoxin_RnfB"/>
</dbReference>
<feature type="domain" description="4Fe-4S ferredoxin-type" evidence="13">
    <location>
        <begin position="162"/>
        <end position="191"/>
    </location>
</feature>
<feature type="binding site" evidence="10">
    <location>
        <position position="52"/>
    </location>
    <ligand>
        <name>[4Fe-4S] cluster</name>
        <dbReference type="ChEBI" id="CHEBI:49883"/>
        <label>1</label>
    </ligand>
</feature>
<dbReference type="NCBIfam" id="TIGR01944">
    <property type="entry name" value="rnfB"/>
    <property type="match status" value="1"/>
</dbReference>
<dbReference type="BioCyc" id="EBAC796937-HMP:GMGH-1256-MONOMER"/>
<dbReference type="Pfam" id="PF04060">
    <property type="entry name" value="FeS"/>
    <property type="match status" value="1"/>
</dbReference>
<dbReference type="Gene3D" id="3.30.70.20">
    <property type="match status" value="2"/>
</dbReference>
<feature type="signal peptide" evidence="12">
    <location>
        <begin position="1"/>
        <end position="19"/>
    </location>
</feature>
<keyword evidence="6 10" id="KW-0249">Electron transport</keyword>
<accession>J6HK39</accession>
<feature type="binding site" evidence="10">
    <location>
        <position position="141"/>
    </location>
    <ligand>
        <name>[4Fe-4S] cluster</name>
        <dbReference type="ChEBI" id="CHEBI:49883"/>
        <label>2</label>
    </ligand>
</feature>
<evidence type="ECO:0000256" key="11">
    <source>
        <dbReference type="SAM" id="MobiDB-lite"/>
    </source>
</evidence>
<dbReference type="AlphaFoldDB" id="G9WYK1"/>
<evidence type="ECO:0000256" key="12">
    <source>
        <dbReference type="SAM" id="SignalP"/>
    </source>
</evidence>
<evidence type="ECO:0000256" key="7">
    <source>
        <dbReference type="ARBA" id="ARBA00023004"/>
    </source>
</evidence>
<feature type="domain" description="4Fe-4S ferredoxin-type" evidence="13">
    <location>
        <begin position="236"/>
        <end position="265"/>
    </location>
</feature>
<dbReference type="GO" id="GO:0051539">
    <property type="term" value="F:4 iron, 4 sulfur cluster binding"/>
    <property type="evidence" value="ECO:0007669"/>
    <property type="project" value="UniProtKB-UniRule"/>
</dbReference>
<sequence>MSVIINSVVSLSVMGFAFAAGLAIASKKFAVEVDPKEEAILGVLPGANCGGCGFPGCGGLAAAIASGKAPVNGCPVGGAAVAEKVAVIMGVTAESGVRKVANVACNGTTENAVQKAKYLGIIDCKAATIAQSGQKGCTYGCMGFGTCVRACKFDAIYIGTDGVAHVDREKCVACGKCIEVCPKSIIDWIPENQQVYIFCRSREKGKDVKDVCSVGCIGCQLCVKSCPFGAMSFDNNLPTIDYDKCKQCNICVQKCPTHAIKGKEIKKKEPLSVKPAAPDDKKEADNNPPAEAKNEQVKEQKEVQETA</sequence>
<dbReference type="RefSeq" id="WP_009525487.1">
    <property type="nucleotide sequence ID" value="NZ_ALNK01000016.1"/>
</dbReference>
<feature type="domain" description="4Fe-4S ferredoxin-type" evidence="13">
    <location>
        <begin position="205"/>
        <end position="235"/>
    </location>
</feature>
<keyword evidence="3 10" id="KW-0479">Metal-binding</keyword>
<proteinExistence type="inferred from homology"/>
<keyword evidence="1 10" id="KW-0813">Transport</keyword>
<keyword evidence="7 10" id="KW-0408">Iron</keyword>
<dbReference type="Proteomes" id="UP000006437">
    <property type="component" value="Unassembled WGS sequence"/>
</dbReference>
<dbReference type="Proteomes" id="UP000005244">
    <property type="component" value="Unassembled WGS sequence"/>
</dbReference>
<comment type="similarity">
    <text evidence="10">Belongs to the 4Fe4S bacterial-type ferredoxin family. RnfB subfamily.</text>
</comment>
<keyword evidence="8 10" id="KW-0411">Iron-sulfur</keyword>
<dbReference type="PROSITE" id="PS51379">
    <property type="entry name" value="4FE4S_FER_2"/>
    <property type="match status" value="4"/>
</dbReference>
<dbReference type="PANTHER" id="PTHR43560:SF1">
    <property type="entry name" value="ION-TRANSLOCATING OXIDOREDUCTASE COMPLEX SUBUNIT B"/>
    <property type="match status" value="1"/>
</dbReference>
<evidence type="ECO:0000313" key="16">
    <source>
        <dbReference type="EMBL" id="EJU22978.1"/>
    </source>
</evidence>
<evidence type="ECO:0000256" key="9">
    <source>
        <dbReference type="ARBA" id="ARBA00023136"/>
    </source>
</evidence>
<dbReference type="InterPro" id="IPR010207">
    <property type="entry name" value="Elect_transpt_cplx_RnfB/RsxB"/>
</dbReference>
<dbReference type="PANTHER" id="PTHR43560">
    <property type="entry name" value="ION-TRANSLOCATING OXIDOREDUCTASE COMPLEX SUBUNIT B"/>
    <property type="match status" value="1"/>
</dbReference>
<dbReference type="GO" id="GO:0046872">
    <property type="term" value="F:metal ion binding"/>
    <property type="evidence" value="ECO:0007669"/>
    <property type="project" value="UniProtKB-KW"/>
</dbReference>
<dbReference type="InterPro" id="IPR017900">
    <property type="entry name" value="4Fe4S_Fe_S_CS"/>
</dbReference>
<keyword evidence="10" id="KW-1003">Cell membrane</keyword>
<dbReference type="PROSITE" id="PS00198">
    <property type="entry name" value="4FE4S_FER_1"/>
    <property type="match status" value="2"/>
</dbReference>
<feature type="binding site" evidence="10">
    <location>
        <position position="74"/>
    </location>
    <ligand>
        <name>[4Fe-4S] cluster</name>
        <dbReference type="ChEBI" id="CHEBI:49883"/>
        <label>1</label>
    </ligand>
</feature>
<feature type="binding site" evidence="10">
    <location>
        <position position="177"/>
    </location>
    <ligand>
        <name>[4Fe-4S] cluster</name>
        <dbReference type="ChEBI" id="CHEBI:49883"/>
        <label>3</label>
    </ligand>
</feature>
<comment type="cofactor">
    <cofactor evidence="10">
        <name>[4Fe-4S] cluster</name>
        <dbReference type="ChEBI" id="CHEBI:49883"/>
    </cofactor>
    <text evidence="10">Binds 3 [4Fe-4S] clusters.</text>
</comment>
<dbReference type="PATRIC" id="fig|796937.3.peg.445"/>
<keyword evidence="9 10" id="KW-0472">Membrane</keyword>
<keyword evidence="5 10" id="KW-1278">Translocase</keyword>
<dbReference type="SUPFAM" id="SSF54862">
    <property type="entry name" value="4Fe-4S ferredoxins"/>
    <property type="match status" value="1"/>
</dbReference>
<feature type="binding site" evidence="10">
    <location>
        <position position="174"/>
    </location>
    <ligand>
        <name>[4Fe-4S] cluster</name>
        <dbReference type="ChEBI" id="CHEBI:49883"/>
        <label>3</label>
    </ligand>
</feature>
<evidence type="ECO:0000256" key="10">
    <source>
        <dbReference type="HAMAP-Rule" id="MF_00463"/>
    </source>
</evidence>
<organism evidence="15 18">
    <name type="scientific">Peptoanaerobacter stomatis</name>
    <dbReference type="NCBI Taxonomy" id="796937"/>
    <lineage>
        <taxon>Bacteria</taxon>
        <taxon>Bacillati</taxon>
        <taxon>Bacillota</taxon>
        <taxon>Clostridia</taxon>
        <taxon>Peptostreptococcales</taxon>
        <taxon>Filifactoraceae</taxon>
        <taxon>Peptoanaerobacter</taxon>
    </lineage>
</organism>
<dbReference type="Gene3D" id="1.10.15.40">
    <property type="entry name" value="Electron transport complex subunit B, putative Fe-S cluster"/>
    <property type="match status" value="1"/>
</dbReference>
<dbReference type="InterPro" id="IPR017896">
    <property type="entry name" value="4Fe4S_Fe-S-bd"/>
</dbReference>
<feature type="chain" id="PRO_5003528068" description="Ion-translocating oxidoreductase complex subunit B" evidence="12">
    <location>
        <begin position="20"/>
        <end position="307"/>
    </location>
</feature>
<evidence type="ECO:0000256" key="1">
    <source>
        <dbReference type="ARBA" id="ARBA00022448"/>
    </source>
</evidence>
<evidence type="ECO:0000313" key="15">
    <source>
        <dbReference type="EMBL" id="EHL16412.1"/>
    </source>
</evidence>
<dbReference type="EMBL" id="AFZE01000003">
    <property type="protein sequence ID" value="EHL16412.1"/>
    <property type="molecule type" value="Genomic_DNA"/>
</dbReference>
<evidence type="ECO:0000259" key="13">
    <source>
        <dbReference type="PROSITE" id="PS51379"/>
    </source>
</evidence>
<feature type="binding site" evidence="10">
    <location>
        <position position="147"/>
    </location>
    <ligand>
        <name>[4Fe-4S] cluster</name>
        <dbReference type="ChEBI" id="CHEBI:49883"/>
        <label>2</label>
    </ligand>
</feature>
<accession>G9WYK1</accession>
<keyword evidence="4 10" id="KW-0677">Repeat</keyword>
<evidence type="ECO:0000256" key="8">
    <source>
        <dbReference type="ARBA" id="ARBA00023014"/>
    </source>
</evidence>
<feature type="domain" description="4Fe-4S ferredoxin-type" evidence="13">
    <location>
        <begin position="125"/>
        <end position="161"/>
    </location>
</feature>
<feature type="binding site" evidence="10">
    <location>
        <position position="49"/>
    </location>
    <ligand>
        <name>[4Fe-4S] cluster</name>
        <dbReference type="ChEBI" id="CHEBI:49883"/>
        <label>1</label>
    </ligand>
</feature>
<dbReference type="GO" id="GO:0009055">
    <property type="term" value="F:electron transfer activity"/>
    <property type="evidence" value="ECO:0007669"/>
    <property type="project" value="InterPro"/>
</dbReference>
<dbReference type="Pfam" id="PF13187">
    <property type="entry name" value="Fer4_9"/>
    <property type="match status" value="1"/>
</dbReference>
<evidence type="ECO:0000256" key="5">
    <source>
        <dbReference type="ARBA" id="ARBA00022967"/>
    </source>
</evidence>
<evidence type="ECO:0000256" key="4">
    <source>
        <dbReference type="ARBA" id="ARBA00022737"/>
    </source>
</evidence>
<feature type="region of interest" description="Hydrophobic" evidence="10">
    <location>
        <begin position="1"/>
        <end position="26"/>
    </location>
</feature>
<keyword evidence="12" id="KW-0732">Signal</keyword>
<reference evidence="16 17" key="2">
    <citation type="submission" date="2012-07" db="EMBL/GenBank/DDBJ databases">
        <authorList>
            <person name="Durkin A.S."/>
            <person name="McCorrison J."/>
            <person name="Torralba M."/>
            <person name="Gillis M."/>
            <person name="Methe B."/>
            <person name="Sutton G."/>
            <person name="Nelson K.E."/>
        </authorList>
    </citation>
    <scope>NUCLEOTIDE SEQUENCE [LARGE SCALE GENOMIC DNA]</scope>
    <source>
        <strain evidence="16 17">OBRC8</strain>
    </source>
</reference>
<feature type="binding site" evidence="10">
    <location>
        <position position="137"/>
    </location>
    <ligand>
        <name>[4Fe-4S] cluster</name>
        <dbReference type="ChEBI" id="CHEBI:49883"/>
        <label>2</label>
    </ligand>
</feature>